<dbReference type="eggNOG" id="COG3825">
    <property type="taxonomic scope" value="Bacteria"/>
</dbReference>
<dbReference type="AlphaFoldDB" id="F4KXA4"/>
<keyword evidence="2" id="KW-1185">Reference proteome</keyword>
<dbReference type="InterPro" id="IPR008912">
    <property type="entry name" value="Uncharacterised_CoxE"/>
</dbReference>
<dbReference type="Pfam" id="PF05762">
    <property type="entry name" value="VWA_CoxE"/>
    <property type="match status" value="1"/>
</dbReference>
<accession>F4KXA4</accession>
<dbReference type="RefSeq" id="WP_013763866.1">
    <property type="nucleotide sequence ID" value="NC_015510.1"/>
</dbReference>
<sequence>MFFSFFYALRKHGIPVSLHEYLALLEALQKEIGAYAIEDFYALSKAVLVKQEAHLDRFDLLFSQYFRGIDNLAQALLATEIPADWLEKQWLRNLSDEEKAAIEKLGGLDALMDRLKELLEQQKERHQNGNRWIGTGGTSPFGQKGYNPEGFRMGNEAAGNRSAIKVWDQRAFKGLDDRVELNTRNIKLILKRLRILTREGIPTELDLDGTIRKTSENAGMLDIAMHPSKQNRVKVLMLLDVGGSMDDHIELCEQLFSAAKWEFKHLEFYYFHNCVYESVWKDNKRRFREKIPTLELIHKFNSDYKLVLVGDAAMSPYEIFYRGGSVEHSNDEPGMDWLKRLSDHFKHLVWINPLPDYEWDFYESVNVIREWTGKRMFPMTVDGLTKAMKCLKNRKFVHENKAWEE</sequence>
<protein>
    <submittedName>
        <fullName evidence="1">VWA containing CoxE family protein</fullName>
    </submittedName>
</protein>
<evidence type="ECO:0000313" key="1">
    <source>
        <dbReference type="EMBL" id="AEE49312.1"/>
    </source>
</evidence>
<proteinExistence type="predicted"/>
<dbReference type="PANTHER" id="PTHR39338">
    <property type="entry name" value="BLL5662 PROTEIN-RELATED"/>
    <property type="match status" value="1"/>
</dbReference>
<gene>
    <name evidence="1" type="ordered locus">Halhy_1417</name>
</gene>
<dbReference type="STRING" id="760192.Halhy_1417"/>
<dbReference type="PANTHER" id="PTHR39338:SF7">
    <property type="entry name" value="BLL6692 PROTEIN"/>
    <property type="match status" value="1"/>
</dbReference>
<reference key="2">
    <citation type="submission" date="2011-04" db="EMBL/GenBank/DDBJ databases">
        <title>Complete sequence of chromosome of Haliscomenobacter hydrossis DSM 1100.</title>
        <authorList>
            <consortium name="US DOE Joint Genome Institute (JGI-PGF)"/>
            <person name="Lucas S."/>
            <person name="Han J."/>
            <person name="Lapidus A."/>
            <person name="Bruce D."/>
            <person name="Goodwin L."/>
            <person name="Pitluck S."/>
            <person name="Peters L."/>
            <person name="Kyrpides N."/>
            <person name="Mavromatis K."/>
            <person name="Ivanova N."/>
            <person name="Ovchinnikova G."/>
            <person name="Pagani I."/>
            <person name="Daligault H."/>
            <person name="Detter J.C."/>
            <person name="Han C."/>
            <person name="Land M."/>
            <person name="Hauser L."/>
            <person name="Markowitz V."/>
            <person name="Cheng J.-F."/>
            <person name="Hugenholtz P."/>
            <person name="Woyke T."/>
            <person name="Wu D."/>
            <person name="Verbarg S."/>
            <person name="Frueling A."/>
            <person name="Brambilla E."/>
            <person name="Klenk H.-P."/>
            <person name="Eisen J.A."/>
        </authorList>
    </citation>
    <scope>NUCLEOTIDE SEQUENCE</scope>
    <source>
        <strain>DSM 1100</strain>
    </source>
</reference>
<dbReference type="HOGENOM" id="CLU_059555_0_0_10"/>
<evidence type="ECO:0000313" key="2">
    <source>
        <dbReference type="Proteomes" id="UP000008461"/>
    </source>
</evidence>
<dbReference type="EMBL" id="CP002691">
    <property type="protein sequence ID" value="AEE49312.1"/>
    <property type="molecule type" value="Genomic_DNA"/>
</dbReference>
<reference evidence="1 2" key="1">
    <citation type="journal article" date="2011" name="Stand. Genomic Sci.">
        <title>Complete genome sequence of Haliscomenobacter hydrossis type strain (O).</title>
        <authorList>
            <consortium name="US DOE Joint Genome Institute (JGI-PGF)"/>
            <person name="Daligault H."/>
            <person name="Lapidus A."/>
            <person name="Zeytun A."/>
            <person name="Nolan M."/>
            <person name="Lucas S."/>
            <person name="Del Rio T.G."/>
            <person name="Tice H."/>
            <person name="Cheng J.F."/>
            <person name="Tapia R."/>
            <person name="Han C."/>
            <person name="Goodwin L."/>
            <person name="Pitluck S."/>
            <person name="Liolios K."/>
            <person name="Pagani I."/>
            <person name="Ivanova N."/>
            <person name="Huntemann M."/>
            <person name="Mavromatis K."/>
            <person name="Mikhailova N."/>
            <person name="Pati A."/>
            <person name="Chen A."/>
            <person name="Palaniappan K."/>
            <person name="Land M."/>
            <person name="Hauser L."/>
            <person name="Brambilla E.M."/>
            <person name="Rohde M."/>
            <person name="Verbarg S."/>
            <person name="Goker M."/>
            <person name="Bristow J."/>
            <person name="Eisen J.A."/>
            <person name="Markowitz V."/>
            <person name="Hugenholtz P."/>
            <person name="Kyrpides N.C."/>
            <person name="Klenk H.P."/>
            <person name="Woyke T."/>
        </authorList>
    </citation>
    <scope>NUCLEOTIDE SEQUENCE [LARGE SCALE GENOMIC DNA]</scope>
    <source>
        <strain evidence="2">ATCC 27775 / DSM 1100 / LMG 10767 / O</strain>
    </source>
</reference>
<dbReference type="KEGG" id="hhy:Halhy_1417"/>
<organism evidence="1 2">
    <name type="scientific">Haliscomenobacter hydrossis (strain ATCC 27775 / DSM 1100 / LMG 10767 / O)</name>
    <dbReference type="NCBI Taxonomy" id="760192"/>
    <lineage>
        <taxon>Bacteria</taxon>
        <taxon>Pseudomonadati</taxon>
        <taxon>Bacteroidota</taxon>
        <taxon>Saprospiria</taxon>
        <taxon>Saprospirales</taxon>
        <taxon>Haliscomenobacteraceae</taxon>
        <taxon>Haliscomenobacter</taxon>
    </lineage>
</organism>
<dbReference type="OrthoDB" id="9764216at2"/>
<name>F4KXA4_HALH1</name>
<dbReference type="Proteomes" id="UP000008461">
    <property type="component" value="Chromosome"/>
</dbReference>